<dbReference type="AlphaFoldDB" id="A0A832ZYB8"/>
<dbReference type="InterPro" id="IPR019216">
    <property type="entry name" value="DUF2116_treble_clef"/>
</dbReference>
<feature type="transmembrane region" description="Helical" evidence="1">
    <location>
        <begin position="41"/>
        <end position="61"/>
    </location>
</feature>
<evidence type="ECO:0000313" key="3">
    <source>
        <dbReference type="Proteomes" id="UP000623215"/>
    </source>
</evidence>
<reference evidence="2" key="1">
    <citation type="journal article" date="2020" name="ISME J.">
        <title>Gammaproteobacteria mediating utilization of methyl-, sulfur- and petroleum organic compounds in deep ocean hydrothermal plumes.</title>
        <authorList>
            <person name="Zhou Z."/>
            <person name="Liu Y."/>
            <person name="Pan J."/>
            <person name="Cron B.R."/>
            <person name="Toner B.M."/>
            <person name="Anantharaman K."/>
            <person name="Breier J.A."/>
            <person name="Dick G.J."/>
            <person name="Li M."/>
        </authorList>
    </citation>
    <scope>NUCLEOTIDE SEQUENCE</scope>
    <source>
        <strain evidence="2">SZUA-1534</strain>
    </source>
</reference>
<sequence>MERHRHCLNCGISIPPEETFCSEKCKDEYIKKRKKMLRIQLAVLFVIFVVLLVLVGLKSGII</sequence>
<proteinExistence type="predicted"/>
<keyword evidence="1" id="KW-0472">Membrane</keyword>
<name>A0A832ZYB8_9EURY</name>
<gene>
    <name evidence="2" type="ORF">EYH55_01635</name>
</gene>
<dbReference type="Proteomes" id="UP000623215">
    <property type="component" value="Unassembled WGS sequence"/>
</dbReference>
<dbReference type="EMBL" id="DQVW01000024">
    <property type="protein sequence ID" value="HIQ32169.1"/>
    <property type="molecule type" value="Genomic_DNA"/>
</dbReference>
<organism evidence="2 3">
    <name type="scientific">Methanothermococcus okinawensis</name>
    <dbReference type="NCBI Taxonomy" id="155863"/>
    <lineage>
        <taxon>Archaea</taxon>
        <taxon>Methanobacteriati</taxon>
        <taxon>Methanobacteriota</taxon>
        <taxon>Methanomada group</taxon>
        <taxon>Methanococci</taxon>
        <taxon>Methanococcales</taxon>
        <taxon>Methanococcaceae</taxon>
        <taxon>Methanothermococcus</taxon>
    </lineage>
</organism>
<accession>A0A832ZYB8</accession>
<evidence type="ECO:0000256" key="1">
    <source>
        <dbReference type="SAM" id="Phobius"/>
    </source>
</evidence>
<dbReference type="Pfam" id="PF09889">
    <property type="entry name" value="DUF2116"/>
    <property type="match status" value="1"/>
</dbReference>
<evidence type="ECO:0000313" key="2">
    <source>
        <dbReference type="EMBL" id="HIQ32169.1"/>
    </source>
</evidence>
<keyword evidence="1" id="KW-0812">Transmembrane</keyword>
<keyword evidence="1" id="KW-1133">Transmembrane helix</keyword>
<comment type="caution">
    <text evidence="2">The sequence shown here is derived from an EMBL/GenBank/DDBJ whole genome shotgun (WGS) entry which is preliminary data.</text>
</comment>
<protein>
    <submittedName>
        <fullName evidence="2">DUF2116 family Zn-ribbon domain-containing protein</fullName>
    </submittedName>
</protein>
<dbReference type="PIRSF" id="PIRSF004990">
    <property type="entry name" value="UCP004990"/>
    <property type="match status" value="1"/>
</dbReference>